<evidence type="ECO:0000256" key="1">
    <source>
        <dbReference type="SAM" id="SignalP"/>
    </source>
</evidence>
<sequence length="80" mass="8477">MRRSGAVRRTVAGAALAITAVATSLTAAPAAAAEPEVWVGPFFTRWSCEVTLASVVVDGRVCHFNPSPPTTTLGWYYKLP</sequence>
<proteinExistence type="predicted"/>
<dbReference type="RefSeq" id="WP_350279629.1">
    <property type="nucleotide sequence ID" value="NZ_CP158165.1"/>
</dbReference>
<feature type="chain" id="PRO_5043761776" evidence="1">
    <location>
        <begin position="33"/>
        <end position="80"/>
    </location>
</feature>
<keyword evidence="1" id="KW-0732">Signal</keyword>
<protein>
    <submittedName>
        <fullName evidence="2">Uncharacterized protein</fullName>
    </submittedName>
</protein>
<reference evidence="2" key="1">
    <citation type="submission" date="2024-06" db="EMBL/GenBank/DDBJ databases">
        <title>Kribbella sp. strain HUAS MG21 genome sequences.</title>
        <authorList>
            <person name="Mo P."/>
        </authorList>
    </citation>
    <scope>NUCLEOTIDE SEQUENCE</scope>
    <source>
        <strain evidence="2">HUAS MG21</strain>
    </source>
</reference>
<dbReference type="EMBL" id="CP158165">
    <property type="protein sequence ID" value="XBV26834.1"/>
    <property type="molecule type" value="Genomic_DNA"/>
</dbReference>
<accession>A0AAU7TJA3</accession>
<dbReference type="AlphaFoldDB" id="A0AAU7TJA3"/>
<feature type="signal peptide" evidence="1">
    <location>
        <begin position="1"/>
        <end position="32"/>
    </location>
</feature>
<evidence type="ECO:0000313" key="2">
    <source>
        <dbReference type="EMBL" id="XBV26834.1"/>
    </source>
</evidence>
<organism evidence="2">
    <name type="scientific">Kribbella sp. HUAS MG21</name>
    <dbReference type="NCBI Taxonomy" id="3160966"/>
    <lineage>
        <taxon>Bacteria</taxon>
        <taxon>Bacillati</taxon>
        <taxon>Actinomycetota</taxon>
        <taxon>Actinomycetes</taxon>
        <taxon>Propionibacteriales</taxon>
        <taxon>Kribbellaceae</taxon>
        <taxon>Kribbella</taxon>
    </lineage>
</organism>
<gene>
    <name evidence="2" type="ORF">ABN611_10500</name>
</gene>
<name>A0AAU7TJA3_9ACTN</name>